<feature type="domain" description="Bacterial Ig-like" evidence="2">
    <location>
        <begin position="528"/>
        <end position="603"/>
    </location>
</feature>
<protein>
    <recommendedName>
        <fullName evidence="2">Bacterial Ig-like domain-containing protein</fullName>
    </recommendedName>
</protein>
<sequence>MKMHDTHPPMKERFPMKTLVRRSAAGLAASALVAGAFAALPPAANAAVPPEKAGKVAAWGSSAESIAIPASLDGKTVTEVAAGNNVNLAVAGGTVTAWGVLGQAPLLVPEDLSDVVDVAVGTSNAAALKSDGSIVAWGADLSGINTVPAEATPAKFVEVGGTLAFSVRTDGTVKSWGSGAATPSNAIPDGLADVTQVAAGSIHQLALKSDGHVVGWGNPALPAAYTIPDALQGHVTHIAAGNLNSALLTDDGKVTVLGTLAAAPQPAGLADETVVDVDVTSSVVALTASGKVYSWGGAAALNEVPASLDGAPVSAIAAGTAHNVALVTTLHAVADPTISGTAKVGQTLTAAPGTFSLDPAVETQWLANGAPIAGATGTTLALTTAHVGKRISVSQTATKGADSVTATSAQTAAVVPATVSSRLTASAATVRYGTAPQVRVNLAPRNATGSVEVRKGSVLLGRASVSAGRATVVLSRTALGPGHHLLSVRYIGDATTTPSTFALRLNVAKANANVSAKVKTKRIVAKKTKAKIAVTVRATGVRAVGTVVVYQGKKKVGTARLKSNGTAVVTLKKLTKAGKTKLTIRYLGSSTVNKATKTLKITIRKR</sequence>
<dbReference type="EMBL" id="VDFQ02000002">
    <property type="protein sequence ID" value="KAA1423939.1"/>
    <property type="molecule type" value="Genomic_DNA"/>
</dbReference>
<accession>A0A5Q6S139</accession>
<feature type="chain" id="PRO_5024449342" description="Bacterial Ig-like domain-containing protein" evidence="1">
    <location>
        <begin position="47"/>
        <end position="606"/>
    </location>
</feature>
<dbReference type="AlphaFoldDB" id="A0A5Q6S139"/>
<dbReference type="PROSITE" id="PS50012">
    <property type="entry name" value="RCC1_3"/>
    <property type="match status" value="2"/>
</dbReference>
<dbReference type="InterPro" id="IPR013783">
    <property type="entry name" value="Ig-like_fold"/>
</dbReference>
<dbReference type="InterPro" id="IPR032109">
    <property type="entry name" value="Big_3_5"/>
</dbReference>
<dbReference type="SUPFAM" id="SSF50985">
    <property type="entry name" value="RCC1/BLIP-II"/>
    <property type="match status" value="1"/>
</dbReference>
<evidence type="ECO:0000313" key="3">
    <source>
        <dbReference type="EMBL" id="KAA1423939.1"/>
    </source>
</evidence>
<dbReference type="GO" id="GO:0005975">
    <property type="term" value="P:carbohydrate metabolic process"/>
    <property type="evidence" value="ECO:0007669"/>
    <property type="project" value="UniProtKB-ARBA"/>
</dbReference>
<proteinExistence type="predicted"/>
<feature type="signal peptide" evidence="1">
    <location>
        <begin position="1"/>
        <end position="46"/>
    </location>
</feature>
<comment type="caution">
    <text evidence="3">The sequence shown here is derived from an EMBL/GenBank/DDBJ whole genome shotgun (WGS) entry which is preliminary data.</text>
</comment>
<reference evidence="3 4" key="1">
    <citation type="submission" date="2019-09" db="EMBL/GenBank/DDBJ databases">
        <title>Mumia zhuanghuii sp. nov. isolated from the intestinal contents of plateau pika (Ochotona curzoniae) in the Qinghai-Tibet plateau of China.</title>
        <authorList>
            <person name="Tian Z."/>
        </authorList>
    </citation>
    <scope>NUCLEOTIDE SEQUENCE [LARGE SCALE GENOMIC DNA]</scope>
    <source>
        <strain evidence="4">350</strain>
    </source>
</reference>
<dbReference type="InterPro" id="IPR051553">
    <property type="entry name" value="Ran_GTPase-activating"/>
</dbReference>
<dbReference type="Proteomes" id="UP000307768">
    <property type="component" value="Unassembled WGS sequence"/>
</dbReference>
<dbReference type="GO" id="GO:0005737">
    <property type="term" value="C:cytoplasm"/>
    <property type="evidence" value="ECO:0007669"/>
    <property type="project" value="TreeGrafter"/>
</dbReference>
<dbReference type="OrthoDB" id="9796385at2"/>
<dbReference type="InterPro" id="IPR009091">
    <property type="entry name" value="RCC1/BLIP-II"/>
</dbReference>
<dbReference type="PANTHER" id="PTHR45982">
    <property type="entry name" value="REGULATOR OF CHROMOSOME CONDENSATION"/>
    <property type="match status" value="1"/>
</dbReference>
<dbReference type="InterPro" id="IPR000408">
    <property type="entry name" value="Reg_chr_condens"/>
</dbReference>
<name>A0A5Q6S139_9ACTN</name>
<dbReference type="InterPro" id="IPR006311">
    <property type="entry name" value="TAT_signal"/>
</dbReference>
<organism evidence="3 4">
    <name type="scientific">Mumia zhuanghuii</name>
    <dbReference type="NCBI Taxonomy" id="2585211"/>
    <lineage>
        <taxon>Bacteria</taxon>
        <taxon>Bacillati</taxon>
        <taxon>Actinomycetota</taxon>
        <taxon>Actinomycetes</taxon>
        <taxon>Propionibacteriales</taxon>
        <taxon>Nocardioidaceae</taxon>
        <taxon>Mumia</taxon>
    </lineage>
</organism>
<dbReference type="GO" id="GO:0005085">
    <property type="term" value="F:guanyl-nucleotide exchange factor activity"/>
    <property type="evidence" value="ECO:0007669"/>
    <property type="project" value="TreeGrafter"/>
</dbReference>
<dbReference type="PANTHER" id="PTHR45982:SF1">
    <property type="entry name" value="REGULATOR OF CHROMOSOME CONDENSATION"/>
    <property type="match status" value="1"/>
</dbReference>
<dbReference type="PROSITE" id="PS51318">
    <property type="entry name" value="TAT"/>
    <property type="match status" value="1"/>
</dbReference>
<dbReference type="Gene3D" id="2.60.40.10">
    <property type="entry name" value="Immunoglobulins"/>
    <property type="match status" value="2"/>
</dbReference>
<dbReference type="Pfam" id="PF16640">
    <property type="entry name" value="Big_3_5"/>
    <property type="match status" value="2"/>
</dbReference>
<evidence type="ECO:0000256" key="1">
    <source>
        <dbReference type="SAM" id="SignalP"/>
    </source>
</evidence>
<keyword evidence="1" id="KW-0732">Signal</keyword>
<evidence type="ECO:0000313" key="4">
    <source>
        <dbReference type="Proteomes" id="UP000307768"/>
    </source>
</evidence>
<evidence type="ECO:0000259" key="2">
    <source>
        <dbReference type="Pfam" id="PF16640"/>
    </source>
</evidence>
<gene>
    <name evidence="3" type="ORF">FE697_010345</name>
</gene>
<feature type="domain" description="Bacterial Ig-like" evidence="2">
    <location>
        <begin position="423"/>
        <end position="507"/>
    </location>
</feature>
<dbReference type="Gene3D" id="2.130.10.30">
    <property type="entry name" value="Regulator of chromosome condensation 1/beta-lactamase-inhibitor protein II"/>
    <property type="match status" value="1"/>
</dbReference>
<dbReference type="Gene3D" id="2.60.40.2700">
    <property type="match status" value="1"/>
</dbReference>